<gene>
    <name evidence="2" type="ordered locus">Cwoe_5194</name>
</gene>
<evidence type="ECO:0000313" key="2">
    <source>
        <dbReference type="EMBL" id="ADB53602.1"/>
    </source>
</evidence>
<reference evidence="2 3" key="1">
    <citation type="journal article" date="2010" name="Stand. Genomic Sci.">
        <title>Complete genome sequence of Conexibacter woesei type strain (ID131577).</title>
        <authorList>
            <person name="Pukall R."/>
            <person name="Lapidus A."/>
            <person name="Glavina Del Rio T."/>
            <person name="Copeland A."/>
            <person name="Tice H."/>
            <person name="Cheng J.-F."/>
            <person name="Lucas S."/>
            <person name="Chen F."/>
            <person name="Nolan M."/>
            <person name="Bruce D."/>
            <person name="Goodwin L."/>
            <person name="Pitluck S."/>
            <person name="Mavromatis K."/>
            <person name="Ivanova N."/>
            <person name="Ovchinnikova G."/>
            <person name="Pati A."/>
            <person name="Chen A."/>
            <person name="Palaniappan K."/>
            <person name="Land M."/>
            <person name="Hauser L."/>
            <person name="Chang Y.-J."/>
            <person name="Jeffries C.D."/>
            <person name="Chain P."/>
            <person name="Meincke L."/>
            <person name="Sims D."/>
            <person name="Brettin T."/>
            <person name="Detter J.C."/>
            <person name="Rohde M."/>
            <person name="Goeker M."/>
            <person name="Bristow J."/>
            <person name="Eisen J.A."/>
            <person name="Markowitz V."/>
            <person name="Kyrpides N.C."/>
            <person name="Klenk H.-P."/>
            <person name="Hugenholtz P."/>
        </authorList>
    </citation>
    <scope>NUCLEOTIDE SEQUENCE [LARGE SCALE GENOMIC DNA]</scope>
    <source>
        <strain evidence="3">DSM 14684 / CIP 108061 / JCM 11494 / NBRC 100937 / ID131577</strain>
    </source>
</reference>
<dbReference type="KEGG" id="cwo:Cwoe_5194"/>
<evidence type="ECO:0000256" key="1">
    <source>
        <dbReference type="SAM" id="MobiDB-lite"/>
    </source>
</evidence>
<name>D3FEB0_CONWI</name>
<proteinExistence type="predicted"/>
<protein>
    <submittedName>
        <fullName evidence="2">Uncharacterized protein</fullName>
    </submittedName>
</protein>
<reference evidence="3" key="2">
    <citation type="submission" date="2010-01" db="EMBL/GenBank/DDBJ databases">
        <title>The complete genome of Conexibacter woesei DSM 14684.</title>
        <authorList>
            <consortium name="US DOE Joint Genome Institute (JGI-PGF)"/>
            <person name="Lucas S."/>
            <person name="Copeland A."/>
            <person name="Lapidus A."/>
            <person name="Glavina del Rio T."/>
            <person name="Dalin E."/>
            <person name="Tice H."/>
            <person name="Bruce D."/>
            <person name="Goodwin L."/>
            <person name="Pitluck S."/>
            <person name="Kyrpides N."/>
            <person name="Mavromatis K."/>
            <person name="Ivanova N."/>
            <person name="Mikhailova N."/>
            <person name="Chertkov O."/>
            <person name="Brettin T."/>
            <person name="Detter J.C."/>
            <person name="Han C."/>
            <person name="Larimer F."/>
            <person name="Land M."/>
            <person name="Hauser L."/>
            <person name="Markowitz V."/>
            <person name="Cheng J.-F."/>
            <person name="Hugenholtz P."/>
            <person name="Woyke T."/>
            <person name="Wu D."/>
            <person name="Pukall R."/>
            <person name="Steenblock K."/>
            <person name="Schneider S."/>
            <person name="Klenk H.-P."/>
            <person name="Eisen J.A."/>
        </authorList>
    </citation>
    <scope>NUCLEOTIDE SEQUENCE [LARGE SCALE GENOMIC DNA]</scope>
    <source>
        <strain evidence="3">DSM 14684 / CIP 108061 / JCM 11494 / NBRC 100937 / ID131577</strain>
    </source>
</reference>
<dbReference type="EMBL" id="CP001854">
    <property type="protein sequence ID" value="ADB53602.1"/>
    <property type="molecule type" value="Genomic_DNA"/>
</dbReference>
<sequence precursor="true">MSLPVAPPKRGHYRARHTGPGMGRTIKKAIGALVVLALLATSVSAGAVARCEGRAVADGSSRYKIRMLAANAGCADAFAVADAWYEMRSTIPRRVMVGGGDERGRSYGYATRVAGHACRIAWIGTGVIQVRCATLRRLALWTEAVDPGGLRVEDIPYPQLGGTRPPTVPERTRILPQAPIRAAIRTYGAECVRFTTRMSLSDEDWAAVLILPAESWCSVQPDVTTVRRDGPGWRRHQYGNGGGCGVPRRVREDLRLACY</sequence>
<organism evidence="2 3">
    <name type="scientific">Conexibacter woesei (strain DSM 14684 / CCUG 47730 / CIP 108061 / JCM 11494 / NBRC 100937 / ID131577)</name>
    <dbReference type="NCBI Taxonomy" id="469383"/>
    <lineage>
        <taxon>Bacteria</taxon>
        <taxon>Bacillati</taxon>
        <taxon>Actinomycetota</taxon>
        <taxon>Thermoleophilia</taxon>
        <taxon>Solirubrobacterales</taxon>
        <taxon>Conexibacteraceae</taxon>
        <taxon>Conexibacter</taxon>
    </lineage>
</organism>
<keyword evidence="3" id="KW-1185">Reference proteome</keyword>
<dbReference type="AlphaFoldDB" id="D3FEB0"/>
<dbReference type="HOGENOM" id="CLU_1072464_0_0_11"/>
<evidence type="ECO:0000313" key="3">
    <source>
        <dbReference type="Proteomes" id="UP000008229"/>
    </source>
</evidence>
<accession>D3FEB0</accession>
<dbReference type="Proteomes" id="UP000008229">
    <property type="component" value="Chromosome"/>
</dbReference>
<feature type="region of interest" description="Disordered" evidence="1">
    <location>
        <begin position="1"/>
        <end position="20"/>
    </location>
</feature>